<evidence type="ECO:0000256" key="9">
    <source>
        <dbReference type="ARBA" id="ARBA00022982"/>
    </source>
</evidence>
<keyword evidence="5" id="KW-1003">Cell membrane</keyword>
<keyword evidence="9" id="KW-0249">Electron transport</keyword>
<evidence type="ECO:0000256" key="13">
    <source>
        <dbReference type="SAM" id="Phobius"/>
    </source>
</evidence>
<keyword evidence="4" id="KW-0813">Transport</keyword>
<evidence type="ECO:0000256" key="1">
    <source>
        <dbReference type="ARBA" id="ARBA00001971"/>
    </source>
</evidence>
<dbReference type="SUPFAM" id="SSF81342">
    <property type="entry name" value="Transmembrane di-heme cytochromes"/>
    <property type="match status" value="1"/>
</dbReference>
<dbReference type="AlphaFoldDB" id="Q6AMC9"/>
<evidence type="ECO:0000256" key="6">
    <source>
        <dbReference type="ARBA" id="ARBA00022617"/>
    </source>
</evidence>
<dbReference type="Gene3D" id="1.20.950.20">
    <property type="entry name" value="Transmembrane di-heme cytochromes, Chain C"/>
    <property type="match status" value="1"/>
</dbReference>
<dbReference type="GO" id="GO:0008863">
    <property type="term" value="F:formate dehydrogenase (NAD+) activity"/>
    <property type="evidence" value="ECO:0007669"/>
    <property type="project" value="InterPro"/>
</dbReference>
<name>Q6AMC9_DESPS</name>
<feature type="domain" description="Cytochrome b561 bacterial/Ni-hydrogenase" evidence="14">
    <location>
        <begin position="100"/>
        <end position="269"/>
    </location>
</feature>
<evidence type="ECO:0000256" key="8">
    <source>
        <dbReference type="ARBA" id="ARBA00022723"/>
    </source>
</evidence>
<evidence type="ECO:0000256" key="5">
    <source>
        <dbReference type="ARBA" id="ARBA00022475"/>
    </source>
</evidence>
<dbReference type="PANTHER" id="PTHR30074:SF6">
    <property type="entry name" value="FORMATE DEHYDROGENASE GAMMA SUBUNIT"/>
    <property type="match status" value="1"/>
</dbReference>
<evidence type="ECO:0000256" key="12">
    <source>
        <dbReference type="ARBA" id="ARBA00023136"/>
    </source>
</evidence>
<protein>
    <submittedName>
        <fullName evidence="15">Probable formate dehydrogenase, gamma subunit (Cytochrome B subunit)</fullName>
    </submittedName>
</protein>
<evidence type="ECO:0000256" key="3">
    <source>
        <dbReference type="ARBA" id="ARBA00010747"/>
    </source>
</evidence>
<dbReference type="InterPro" id="IPR051817">
    <property type="entry name" value="FDH_cytochrome_b556_subunit"/>
</dbReference>
<gene>
    <name evidence="15" type="ordered locus">DP1767</name>
</gene>
<dbReference type="PANTHER" id="PTHR30074">
    <property type="entry name" value="FORMATE DEHYDROGENASE, NITRATE-INDUCIBLE, CYTOCHROME B556 FDN SUBUNIT"/>
    <property type="match status" value="1"/>
</dbReference>
<evidence type="ECO:0000256" key="7">
    <source>
        <dbReference type="ARBA" id="ARBA00022692"/>
    </source>
</evidence>
<dbReference type="GO" id="GO:0022904">
    <property type="term" value="P:respiratory electron transport chain"/>
    <property type="evidence" value="ECO:0007669"/>
    <property type="project" value="InterPro"/>
</dbReference>
<dbReference type="Pfam" id="PF01292">
    <property type="entry name" value="Ni_hydr_CYTB"/>
    <property type="match status" value="1"/>
</dbReference>
<comment type="cofactor">
    <cofactor evidence="1">
        <name>heme</name>
        <dbReference type="ChEBI" id="CHEBI:30413"/>
    </cofactor>
</comment>
<dbReference type="InterPro" id="IPR006471">
    <property type="entry name" value="Formate_DH_gsu"/>
</dbReference>
<dbReference type="GO" id="GO:0009326">
    <property type="term" value="C:formate dehydrogenase complex"/>
    <property type="evidence" value="ECO:0007669"/>
    <property type="project" value="InterPro"/>
</dbReference>
<dbReference type="GO" id="GO:0036397">
    <property type="term" value="F:formate dehydrogenase (quinone) activity"/>
    <property type="evidence" value="ECO:0007669"/>
    <property type="project" value="TreeGrafter"/>
</dbReference>
<keyword evidence="11" id="KW-0408">Iron</keyword>
<dbReference type="GO" id="GO:0009061">
    <property type="term" value="P:anaerobic respiration"/>
    <property type="evidence" value="ECO:0007669"/>
    <property type="project" value="TreeGrafter"/>
</dbReference>
<evidence type="ECO:0000259" key="14">
    <source>
        <dbReference type="Pfam" id="PF01292"/>
    </source>
</evidence>
<dbReference type="OrthoDB" id="9790598at2"/>
<feature type="transmembrane region" description="Helical" evidence="13">
    <location>
        <begin position="201"/>
        <end position="221"/>
    </location>
</feature>
<dbReference type="HOGENOM" id="CLU_047957_1_0_7"/>
<dbReference type="RefSeq" id="WP_011189008.1">
    <property type="nucleotide sequence ID" value="NC_006138.1"/>
</dbReference>
<dbReference type="GO" id="GO:0046872">
    <property type="term" value="F:metal ion binding"/>
    <property type="evidence" value="ECO:0007669"/>
    <property type="project" value="UniProtKB-KW"/>
</dbReference>
<organism evidence="15 16">
    <name type="scientific">Desulfotalea psychrophila (strain LSv54 / DSM 12343)</name>
    <dbReference type="NCBI Taxonomy" id="177439"/>
    <lineage>
        <taxon>Bacteria</taxon>
        <taxon>Pseudomonadati</taxon>
        <taxon>Thermodesulfobacteriota</taxon>
        <taxon>Desulfobulbia</taxon>
        <taxon>Desulfobulbales</taxon>
        <taxon>Desulfocapsaceae</taxon>
        <taxon>Desulfotalea</taxon>
    </lineage>
</organism>
<feature type="transmembrane region" description="Helical" evidence="13">
    <location>
        <begin position="62"/>
        <end position="85"/>
    </location>
</feature>
<dbReference type="InterPro" id="IPR011577">
    <property type="entry name" value="Cyt_b561_bac/Ni-Hgenase"/>
</dbReference>
<dbReference type="STRING" id="177439.DP1767"/>
<keyword evidence="8" id="KW-0479">Metal-binding</keyword>
<evidence type="ECO:0000256" key="2">
    <source>
        <dbReference type="ARBA" id="ARBA00004651"/>
    </source>
</evidence>
<dbReference type="GO" id="GO:0009055">
    <property type="term" value="F:electron transfer activity"/>
    <property type="evidence" value="ECO:0007669"/>
    <property type="project" value="InterPro"/>
</dbReference>
<keyword evidence="12 13" id="KW-0472">Membrane</keyword>
<reference evidence="16" key="1">
    <citation type="journal article" date="2004" name="Environ. Microbiol.">
        <title>The genome of Desulfotalea psychrophila, a sulfate-reducing bacterium from permanently cold Arctic sediments.</title>
        <authorList>
            <person name="Rabus R."/>
            <person name="Ruepp A."/>
            <person name="Frickey T."/>
            <person name="Rattei T."/>
            <person name="Fartmann B."/>
            <person name="Stark M."/>
            <person name="Bauer M."/>
            <person name="Zibat A."/>
            <person name="Lombardot T."/>
            <person name="Becker I."/>
            <person name="Amann J."/>
            <person name="Gellner K."/>
            <person name="Teeling H."/>
            <person name="Leuschner W.D."/>
            <person name="Gloeckner F.-O."/>
            <person name="Lupas A.N."/>
            <person name="Amann R."/>
            <person name="Klenk H.-P."/>
        </authorList>
    </citation>
    <scope>NUCLEOTIDE SEQUENCE [LARGE SCALE GENOMIC DNA]</scope>
    <source>
        <strain evidence="16">DSM 12343 / LSv54</strain>
    </source>
</reference>
<dbReference type="KEGG" id="dps:DP1767"/>
<evidence type="ECO:0000313" key="16">
    <source>
        <dbReference type="Proteomes" id="UP000000602"/>
    </source>
</evidence>
<accession>Q6AMC9</accession>
<dbReference type="EMBL" id="CR522870">
    <property type="protein sequence ID" value="CAG36496.1"/>
    <property type="molecule type" value="Genomic_DNA"/>
</dbReference>
<dbReference type="NCBIfam" id="TIGR01583">
    <property type="entry name" value="formate-DH-gamm"/>
    <property type="match status" value="1"/>
</dbReference>
<comment type="subcellular location">
    <subcellularLocation>
        <location evidence="2">Cell membrane</location>
        <topology evidence="2">Multi-pass membrane protein</topology>
    </subcellularLocation>
</comment>
<comment type="similarity">
    <text evidence="3">Belongs to the formate dehydrogenase gamma subunit family.</text>
</comment>
<keyword evidence="10 13" id="KW-1133">Transmembrane helix</keyword>
<feature type="transmembrane region" description="Helical" evidence="13">
    <location>
        <begin position="142"/>
        <end position="163"/>
    </location>
</feature>
<evidence type="ECO:0000256" key="11">
    <source>
        <dbReference type="ARBA" id="ARBA00023004"/>
    </source>
</evidence>
<proteinExistence type="inferred from homology"/>
<dbReference type="InterPro" id="IPR016174">
    <property type="entry name" value="Di-haem_cyt_TM"/>
</dbReference>
<evidence type="ECO:0000313" key="15">
    <source>
        <dbReference type="EMBL" id="CAG36496.1"/>
    </source>
</evidence>
<dbReference type="eggNOG" id="COG2864">
    <property type="taxonomic scope" value="Bacteria"/>
</dbReference>
<feature type="transmembrane region" description="Helical" evidence="13">
    <location>
        <begin position="106"/>
        <end position="130"/>
    </location>
</feature>
<keyword evidence="6" id="KW-0349">Heme</keyword>
<keyword evidence="7 13" id="KW-0812">Transmembrane</keyword>
<feature type="transmembrane region" description="Helical" evidence="13">
    <location>
        <begin position="233"/>
        <end position="261"/>
    </location>
</feature>
<keyword evidence="16" id="KW-1185">Reference proteome</keyword>
<sequence>MQKTTQSGLLSGLTVLLFLTFGAVSAWATASSPEYYQRLITGIVGEDWQKYGALFTLLQSHYFMWIFLLLITAVPLIFALHYLIIGAKHFDHGGKQILFFPLFSRLIHLLGAVSFTALVITGLLITFASFFGGGTFIRSARYVHLFAAFLALPALLLMLVIWLKDMLPAMCDIKWCLILGGYLSKKKVPVPAEKFNAGQKMWYWCAVPGGLIMAFTGFYLWSFGINIDLIRIYAIIHNVLGMILVAFYLTHCYMSIFAIAGSLKSMKTGYKPQEEVDILHSLHKYE</sequence>
<dbReference type="GO" id="GO:0005886">
    <property type="term" value="C:plasma membrane"/>
    <property type="evidence" value="ECO:0007669"/>
    <property type="project" value="UniProtKB-SubCell"/>
</dbReference>
<dbReference type="GO" id="GO:0015944">
    <property type="term" value="P:formate oxidation"/>
    <property type="evidence" value="ECO:0007669"/>
    <property type="project" value="TreeGrafter"/>
</dbReference>
<dbReference type="Proteomes" id="UP000000602">
    <property type="component" value="Chromosome"/>
</dbReference>
<evidence type="ECO:0000256" key="10">
    <source>
        <dbReference type="ARBA" id="ARBA00022989"/>
    </source>
</evidence>
<evidence type="ECO:0000256" key="4">
    <source>
        <dbReference type="ARBA" id="ARBA00022448"/>
    </source>
</evidence>